<name>W9JM52_FUSOX</name>
<dbReference type="InterPro" id="IPR001138">
    <property type="entry name" value="Zn2Cys6_DnaBD"/>
</dbReference>
<dbReference type="SMART" id="SM00906">
    <property type="entry name" value="Fungal_trans"/>
    <property type="match status" value="1"/>
</dbReference>
<reference evidence="5" key="1">
    <citation type="submission" date="2011-06" db="EMBL/GenBank/DDBJ databases">
        <title>The Genome Sequence of Fusarium oxysporum Fo47.</title>
        <authorList>
            <consortium name="The Broad Institute Genome Sequencing Platform"/>
            <person name="Ma L.-J."/>
            <person name="Gale L.R."/>
            <person name="Schwartz D.C."/>
            <person name="Zhou S."/>
            <person name="Corby-Kistler H."/>
            <person name="Young S.K."/>
            <person name="Zeng Q."/>
            <person name="Gargeya S."/>
            <person name="Fitzgerald M."/>
            <person name="Haas B."/>
            <person name="Abouelleil A."/>
            <person name="Alvarado L."/>
            <person name="Arachchi H.M."/>
            <person name="Berlin A."/>
            <person name="Brown A."/>
            <person name="Chapman S.B."/>
            <person name="Chen Z."/>
            <person name="Dunbar C."/>
            <person name="Freedman E."/>
            <person name="Gearin G."/>
            <person name="Gellesch M."/>
            <person name="Goldberg J."/>
            <person name="Griggs A."/>
            <person name="Gujja S."/>
            <person name="Heiman D."/>
            <person name="Howarth C."/>
            <person name="Larson L."/>
            <person name="Lui A."/>
            <person name="MacDonald P.J.P."/>
            <person name="Mehta T."/>
            <person name="Montmayeur A."/>
            <person name="Murphy C."/>
            <person name="Neiman D."/>
            <person name="Pearson M."/>
            <person name="Priest M."/>
            <person name="Roberts A."/>
            <person name="Saif S."/>
            <person name="Shea T."/>
            <person name="Shenoy N."/>
            <person name="Sisk P."/>
            <person name="Stolte C."/>
            <person name="Sykes S."/>
            <person name="Wortman J."/>
            <person name="Nusbaum C."/>
            <person name="Birren B."/>
        </authorList>
    </citation>
    <scope>NUCLEOTIDE SEQUENCE [LARGE SCALE GENOMIC DNA]</scope>
    <source>
        <strain evidence="5">Fo47</strain>
    </source>
</reference>
<evidence type="ECO:0000313" key="5">
    <source>
        <dbReference type="EMBL" id="EWZ33061.1"/>
    </source>
</evidence>
<evidence type="ECO:0000256" key="1">
    <source>
        <dbReference type="ARBA" id="ARBA00004123"/>
    </source>
</evidence>
<keyword evidence="3" id="KW-0539">Nucleus</keyword>
<feature type="compositionally biased region" description="Acidic residues" evidence="4">
    <location>
        <begin position="119"/>
        <end position="129"/>
    </location>
</feature>
<protein>
    <submittedName>
        <fullName evidence="5">Uncharacterized protein</fullName>
    </submittedName>
</protein>
<proteinExistence type="predicted"/>
<evidence type="ECO:0000256" key="2">
    <source>
        <dbReference type="ARBA" id="ARBA00022723"/>
    </source>
</evidence>
<keyword evidence="2" id="KW-0479">Metal-binding</keyword>
<dbReference type="CDD" id="cd00067">
    <property type="entry name" value="GAL4"/>
    <property type="match status" value="1"/>
</dbReference>
<dbReference type="Pfam" id="PF00172">
    <property type="entry name" value="Zn_clus"/>
    <property type="match status" value="1"/>
</dbReference>
<dbReference type="GO" id="GO:0008270">
    <property type="term" value="F:zinc ion binding"/>
    <property type="evidence" value="ECO:0007669"/>
    <property type="project" value="InterPro"/>
</dbReference>
<dbReference type="GO" id="GO:0003677">
    <property type="term" value="F:DNA binding"/>
    <property type="evidence" value="ECO:0007669"/>
    <property type="project" value="InterPro"/>
</dbReference>
<dbReference type="PANTHER" id="PTHR31001">
    <property type="entry name" value="UNCHARACTERIZED TRANSCRIPTIONAL REGULATORY PROTEIN"/>
    <property type="match status" value="1"/>
</dbReference>
<dbReference type="InterPro" id="IPR050613">
    <property type="entry name" value="Sec_Metabolite_Reg"/>
</dbReference>
<dbReference type="SUPFAM" id="SSF57701">
    <property type="entry name" value="Zn2/Cys6 DNA-binding domain"/>
    <property type="match status" value="1"/>
</dbReference>
<feature type="region of interest" description="Disordered" evidence="4">
    <location>
        <begin position="670"/>
        <end position="761"/>
    </location>
</feature>
<dbReference type="PANTHER" id="PTHR31001:SF77">
    <property type="entry name" value="TRANSCRIPTION FACTOR, PUTATIVE (AFU_ORTHOLOGUE AFUA_3G12940)-RELATED"/>
    <property type="match status" value="1"/>
</dbReference>
<feature type="compositionally biased region" description="Polar residues" evidence="4">
    <location>
        <begin position="713"/>
        <end position="761"/>
    </location>
</feature>
<organism evidence="5">
    <name type="scientific">Fusarium oxysporum Fo47</name>
    <dbReference type="NCBI Taxonomy" id="660027"/>
    <lineage>
        <taxon>Eukaryota</taxon>
        <taxon>Fungi</taxon>
        <taxon>Dikarya</taxon>
        <taxon>Ascomycota</taxon>
        <taxon>Pezizomycotina</taxon>
        <taxon>Sordariomycetes</taxon>
        <taxon>Hypocreomycetidae</taxon>
        <taxon>Hypocreales</taxon>
        <taxon>Nectriaceae</taxon>
        <taxon>Fusarium</taxon>
        <taxon>Fusarium oxysporum species complex</taxon>
    </lineage>
</organism>
<dbReference type="HOGENOM" id="CLU_004083_7_2_1"/>
<dbReference type="SMART" id="SM00066">
    <property type="entry name" value="GAL4"/>
    <property type="match status" value="1"/>
</dbReference>
<dbReference type="Gene3D" id="4.10.240.10">
    <property type="entry name" value="Zn(2)-C6 fungal-type DNA-binding domain"/>
    <property type="match status" value="1"/>
</dbReference>
<dbReference type="PROSITE" id="PS00463">
    <property type="entry name" value="ZN2_CY6_FUNGAL_1"/>
    <property type="match status" value="1"/>
</dbReference>
<dbReference type="Pfam" id="PF04082">
    <property type="entry name" value="Fungal_trans"/>
    <property type="match status" value="1"/>
</dbReference>
<accession>W9JM52</accession>
<sequence length="825" mass="91782">MSVPGATSATEPDKLSVWSCFTCKRRKVRCDRRNPCSACVRRGGQCVFPTSGRPPRHLDSAMDDGQAGLRRDDLLGRIRRLEGLIRSYGAHFDQEVRGADVVLAGSVVEDQGRGLVAEPFDDGGNDDDDSGRSPVGREASEVGQGQAGTNRSPDEEPGVLVSDDKGKLYVSGEFWSTLRQEVSAPRNTSPHGHENANKDGHRKARLVREAFEDEDDRQSGTYADSAYRPSLESPTRNNVSENTSFLFRSFLGSSSYDDIATTQLYPLPSQMLFIWQNYIDNVDPFLKVLHIPTTTNVLKECKGHFRSLSPAMEALFICTAYAAIMSLTEYEVSLNFASDKPSLASRYRAGAERSLAAADFINTSELATVQALTIFLSVLQCEESTRYIWTLTGLLSRIAFSLGLHRDGSEFQNMAPFEVELRRRLWWHICFLDSRTGDGRVHAALISEQIFNTEPPTNVDDKDMYPEMTDPVVGRQGPTDASICLVRCRTWRLARTVACPVPQDTAPPNSSDSRHQAYESRLEAIRNFKNGIRADIPTLDTEESDQISCLRSITSMVADRFQLMLTYQRALAEGIDPFTFKESFSLAMSLLSQMGYLRNNSAMSRWAWLTRGYVPWQALAIVLSYICTSPWDAESEKAWTSVRQTLDEMPEAIRHEPLWQPFHKLLSKASSCRMSQTKGHDPSSPSRDLDDRMPIQFVEDTLQLEPPTPLTAVGTQRSRTVKSGQEPTGVPTSPSQRAAAQSAWPSSYSTSPFPGNQPTTGVVPNLVNMPSGHVGDPSQPSTTAFQGAPWPVSRPVVGEVANISPQYDSSWQDWNKWMLDQAQWL</sequence>
<dbReference type="InterPro" id="IPR036864">
    <property type="entry name" value="Zn2-C6_fun-type_DNA-bd_sf"/>
</dbReference>
<dbReference type="VEuPathDB" id="FungiDB:FOZG_14556"/>
<gene>
    <name evidence="5" type="ORF">FOZG_14556</name>
</gene>
<dbReference type="Proteomes" id="UP000030766">
    <property type="component" value="Unassembled WGS sequence"/>
</dbReference>
<dbReference type="GO" id="GO:0000981">
    <property type="term" value="F:DNA-binding transcription factor activity, RNA polymerase II-specific"/>
    <property type="evidence" value="ECO:0007669"/>
    <property type="project" value="InterPro"/>
</dbReference>
<feature type="compositionally biased region" description="Polar residues" evidence="4">
    <location>
        <begin position="181"/>
        <end position="190"/>
    </location>
</feature>
<dbReference type="GO" id="GO:0006351">
    <property type="term" value="P:DNA-templated transcription"/>
    <property type="evidence" value="ECO:0007669"/>
    <property type="project" value="InterPro"/>
</dbReference>
<evidence type="ECO:0000256" key="3">
    <source>
        <dbReference type="ARBA" id="ARBA00023242"/>
    </source>
</evidence>
<feature type="region of interest" description="Disordered" evidence="4">
    <location>
        <begin position="115"/>
        <end position="163"/>
    </location>
</feature>
<feature type="region of interest" description="Disordered" evidence="4">
    <location>
        <begin position="181"/>
        <end position="238"/>
    </location>
</feature>
<dbReference type="GO" id="GO:0005634">
    <property type="term" value="C:nucleus"/>
    <property type="evidence" value="ECO:0007669"/>
    <property type="project" value="UniProtKB-SubCell"/>
</dbReference>
<dbReference type="AlphaFoldDB" id="W9JM52"/>
<dbReference type="InterPro" id="IPR007219">
    <property type="entry name" value="XnlR_reg_dom"/>
</dbReference>
<dbReference type="EMBL" id="JH717906">
    <property type="protein sequence ID" value="EWZ33061.1"/>
    <property type="molecule type" value="Genomic_DNA"/>
</dbReference>
<reference evidence="5" key="2">
    <citation type="submission" date="2012-06" db="EMBL/GenBank/DDBJ databases">
        <title>Annotation of the Genome Sequence of Fusarium oxysporum Fo47.</title>
        <authorList>
            <consortium name="The Broad Institute Genomics Platform"/>
            <person name="Ma L.-J."/>
            <person name="Corby-Kistler H."/>
            <person name="Broz K."/>
            <person name="Gale L.R."/>
            <person name="Jonkers W."/>
            <person name="O'Donnell K."/>
            <person name="Ploetz R."/>
            <person name="Steinberg C."/>
            <person name="Schwartz D.C."/>
            <person name="VanEtten H."/>
            <person name="Zhou S."/>
            <person name="Young S.K."/>
            <person name="Zeng Q."/>
            <person name="Gargeya S."/>
            <person name="Fitzgerald M."/>
            <person name="Abouelleil A."/>
            <person name="Alvarado L."/>
            <person name="Chapman S.B."/>
            <person name="Gainer-Dewar J."/>
            <person name="Goldberg J."/>
            <person name="Griggs A."/>
            <person name="Gujja S."/>
            <person name="Hansen M."/>
            <person name="Howarth C."/>
            <person name="Imamovic A."/>
            <person name="Ireland A."/>
            <person name="Larimer J."/>
            <person name="McCowan C."/>
            <person name="Murphy C."/>
            <person name="Pearson M."/>
            <person name="Poon T.W."/>
            <person name="Priest M."/>
            <person name="Roberts A."/>
            <person name="Saif S."/>
            <person name="Shea T."/>
            <person name="Sykes S."/>
            <person name="Wortman J."/>
            <person name="Nusbaum C."/>
            <person name="Birren B."/>
        </authorList>
    </citation>
    <scope>NUCLEOTIDE SEQUENCE</scope>
    <source>
        <strain evidence="5">Fo47</strain>
    </source>
</reference>
<dbReference type="CDD" id="cd12148">
    <property type="entry name" value="fungal_TF_MHR"/>
    <property type="match status" value="1"/>
</dbReference>
<comment type="subcellular location">
    <subcellularLocation>
        <location evidence="1">Nucleus</location>
    </subcellularLocation>
</comment>
<dbReference type="PROSITE" id="PS50048">
    <property type="entry name" value="ZN2_CY6_FUNGAL_2"/>
    <property type="match status" value="1"/>
</dbReference>
<evidence type="ECO:0000256" key="4">
    <source>
        <dbReference type="SAM" id="MobiDB-lite"/>
    </source>
</evidence>